<keyword evidence="2" id="KW-0472">Membrane</keyword>
<protein>
    <submittedName>
        <fullName evidence="3">Uncharacterized protein</fullName>
    </submittedName>
</protein>
<evidence type="ECO:0000313" key="4">
    <source>
        <dbReference type="Proteomes" id="UP000799428"/>
    </source>
</evidence>
<keyword evidence="2" id="KW-0812">Transmembrane</keyword>
<keyword evidence="4" id="KW-1185">Reference proteome</keyword>
<sequence>MPFNVWVLTALGGWGKVGGLIIIRRLFFWGGCYLLGAILIIHWCVYVCLCRRPRRAQQQQKQQQKQAAEAKQRCVCVCLGVWVLPPPPPPPPRLRPPVLYKDQASKDDQ</sequence>
<evidence type="ECO:0000256" key="1">
    <source>
        <dbReference type="SAM" id="MobiDB-lite"/>
    </source>
</evidence>
<feature type="transmembrane region" description="Helical" evidence="2">
    <location>
        <begin position="26"/>
        <end position="49"/>
    </location>
</feature>
<proteinExistence type="predicted"/>
<reference evidence="3" key="1">
    <citation type="journal article" date="2020" name="Stud. Mycol.">
        <title>101 Dothideomycetes genomes: a test case for predicting lifestyles and emergence of pathogens.</title>
        <authorList>
            <person name="Haridas S."/>
            <person name="Albert R."/>
            <person name="Binder M."/>
            <person name="Bloem J."/>
            <person name="Labutti K."/>
            <person name="Salamov A."/>
            <person name="Andreopoulos B."/>
            <person name="Baker S."/>
            <person name="Barry K."/>
            <person name="Bills G."/>
            <person name="Bluhm B."/>
            <person name="Cannon C."/>
            <person name="Castanera R."/>
            <person name="Culley D."/>
            <person name="Daum C."/>
            <person name="Ezra D."/>
            <person name="Gonzalez J."/>
            <person name="Henrissat B."/>
            <person name="Kuo A."/>
            <person name="Liang C."/>
            <person name="Lipzen A."/>
            <person name="Lutzoni F."/>
            <person name="Magnuson J."/>
            <person name="Mondo S."/>
            <person name="Nolan M."/>
            <person name="Ohm R."/>
            <person name="Pangilinan J."/>
            <person name="Park H.-J."/>
            <person name="Ramirez L."/>
            <person name="Alfaro M."/>
            <person name="Sun H."/>
            <person name="Tritt A."/>
            <person name="Yoshinaga Y."/>
            <person name="Zwiers L.-H."/>
            <person name="Turgeon B."/>
            <person name="Goodwin S."/>
            <person name="Spatafora J."/>
            <person name="Crous P."/>
            <person name="Grigoriev I."/>
        </authorList>
    </citation>
    <scope>NUCLEOTIDE SEQUENCE</scope>
    <source>
        <strain evidence="3">CBS 279.74</strain>
    </source>
</reference>
<evidence type="ECO:0000256" key="2">
    <source>
        <dbReference type="SAM" id="Phobius"/>
    </source>
</evidence>
<feature type="compositionally biased region" description="Pro residues" evidence="1">
    <location>
        <begin position="85"/>
        <end position="95"/>
    </location>
</feature>
<dbReference type="Proteomes" id="UP000799428">
    <property type="component" value="Unassembled WGS sequence"/>
</dbReference>
<gene>
    <name evidence="3" type="ORF">K504DRAFT_455398</name>
</gene>
<dbReference type="AlphaFoldDB" id="A0A6G1KA69"/>
<feature type="region of interest" description="Disordered" evidence="1">
    <location>
        <begin position="85"/>
        <end position="109"/>
    </location>
</feature>
<evidence type="ECO:0000313" key="3">
    <source>
        <dbReference type="EMBL" id="KAF2709714.1"/>
    </source>
</evidence>
<keyword evidence="2" id="KW-1133">Transmembrane helix</keyword>
<name>A0A6G1KA69_9PLEO</name>
<organism evidence="3 4">
    <name type="scientific">Pleomassaria siparia CBS 279.74</name>
    <dbReference type="NCBI Taxonomy" id="1314801"/>
    <lineage>
        <taxon>Eukaryota</taxon>
        <taxon>Fungi</taxon>
        <taxon>Dikarya</taxon>
        <taxon>Ascomycota</taxon>
        <taxon>Pezizomycotina</taxon>
        <taxon>Dothideomycetes</taxon>
        <taxon>Pleosporomycetidae</taxon>
        <taxon>Pleosporales</taxon>
        <taxon>Pleomassariaceae</taxon>
        <taxon>Pleomassaria</taxon>
    </lineage>
</organism>
<dbReference type="EMBL" id="MU005770">
    <property type="protein sequence ID" value="KAF2709714.1"/>
    <property type="molecule type" value="Genomic_DNA"/>
</dbReference>
<accession>A0A6G1KA69</accession>